<keyword evidence="3" id="KW-1185">Reference proteome</keyword>
<dbReference type="PANTHER" id="PTHR37736:SF1">
    <property type="entry name" value="GLYCINE-RICH PROTEIN"/>
    <property type="match status" value="1"/>
</dbReference>
<sequence>MLSSRLNDSIRVAENKLSKKEKKRLAKIVNEEAEVESCAISDTNSEEKVNKYINIVNKKLRTLRKRMNKIEKYENCNDEELNTDQISAIKKKPEVSLLLKEFEDLHKQYTIFDEQEKREQEVNKKIQDERLLDEVNKKVELEKKMHSSQLQYLFKASYALNIEINTRKFTFSNAELNALNYVRNILLGTNEMMNKNEEKSEGELVLEKLYEASTDECCENVTFKDVNSIINLILNPPQVSKNVSHQNISFFSNDSIIEYNEQFQPQQQIDFSSNTYEEKQNDIVNDITVAMPKINFMQPNEVIDEENEKDKYEISENEIKIENSKELNDESFSKEISVIENEEINNTNDIVETETELMTEETETSVTEEKKLSEQSQNTSYQNNKNNHYQKKRGYYKGGRGRRNYQNSQYNNRHGNGNGNNYKNSRNNGYYPHQNQNYVSYYYNDRSATSF</sequence>
<evidence type="ECO:0000256" key="1">
    <source>
        <dbReference type="SAM" id="MobiDB-lite"/>
    </source>
</evidence>
<feature type="compositionally biased region" description="Low complexity" evidence="1">
    <location>
        <begin position="404"/>
        <end position="430"/>
    </location>
</feature>
<reference evidence="2 3" key="1">
    <citation type="submission" date="2016-08" db="EMBL/GenBank/DDBJ databases">
        <title>Genomes of anaerobic fungi encode conserved fungal cellulosomes for biomass hydrolysis.</title>
        <authorList>
            <consortium name="DOE Joint Genome Institute"/>
            <person name="Haitjema C.H."/>
            <person name="Gilmore S.P."/>
            <person name="Henske J.K."/>
            <person name="Solomon K.V."/>
            <person name="De Groot R."/>
            <person name="Kuo A."/>
            <person name="Mondo S.J."/>
            <person name="Salamov A.A."/>
            <person name="Labutti K."/>
            <person name="Zhao Z."/>
            <person name="Chiniquy J."/>
            <person name="Barry K."/>
            <person name="Brewer H.M."/>
            <person name="Purvine S.O."/>
            <person name="Wright A.T."/>
            <person name="Boxma B."/>
            <person name="Van Alen T."/>
            <person name="Hackstein J.H."/>
            <person name="Baker S.E."/>
            <person name="Grigoriev I.V."/>
            <person name="O'Malley M.A."/>
        </authorList>
    </citation>
    <scope>NUCLEOTIDE SEQUENCE [LARGE SCALE GENOMIC DNA]</scope>
    <source>
        <strain evidence="3">finn</strain>
    </source>
</reference>
<feature type="region of interest" description="Disordered" evidence="1">
    <location>
        <begin position="357"/>
        <end position="430"/>
    </location>
</feature>
<dbReference type="EMBL" id="MCFH01000009">
    <property type="protein sequence ID" value="ORX55407.1"/>
    <property type="molecule type" value="Genomic_DNA"/>
</dbReference>
<organism evidence="2 3">
    <name type="scientific">Piromyces finnis</name>
    <dbReference type="NCBI Taxonomy" id="1754191"/>
    <lineage>
        <taxon>Eukaryota</taxon>
        <taxon>Fungi</taxon>
        <taxon>Fungi incertae sedis</taxon>
        <taxon>Chytridiomycota</taxon>
        <taxon>Chytridiomycota incertae sedis</taxon>
        <taxon>Neocallimastigomycetes</taxon>
        <taxon>Neocallimastigales</taxon>
        <taxon>Neocallimastigaceae</taxon>
        <taxon>Piromyces</taxon>
    </lineage>
</organism>
<dbReference type="Proteomes" id="UP000193719">
    <property type="component" value="Unassembled WGS sequence"/>
</dbReference>
<name>A0A1Y1VG58_9FUNG</name>
<evidence type="ECO:0008006" key="4">
    <source>
        <dbReference type="Google" id="ProtNLM"/>
    </source>
</evidence>
<dbReference type="PANTHER" id="PTHR37736">
    <property type="entry name" value="GLYCINE-RICH PROTEIN"/>
    <property type="match status" value="1"/>
</dbReference>
<dbReference type="STRING" id="1754191.A0A1Y1VG58"/>
<feature type="compositionally biased region" description="Basic residues" evidence="1">
    <location>
        <begin position="388"/>
        <end position="403"/>
    </location>
</feature>
<reference evidence="2 3" key="2">
    <citation type="submission" date="2016-08" db="EMBL/GenBank/DDBJ databases">
        <title>Pervasive Adenine N6-methylation of Active Genes in Fungi.</title>
        <authorList>
            <consortium name="DOE Joint Genome Institute"/>
            <person name="Mondo S.J."/>
            <person name="Dannebaum R.O."/>
            <person name="Kuo R.C."/>
            <person name="Labutti K."/>
            <person name="Haridas S."/>
            <person name="Kuo A."/>
            <person name="Salamov A."/>
            <person name="Ahrendt S.R."/>
            <person name="Lipzen A."/>
            <person name="Sullivan W."/>
            <person name="Andreopoulos W.B."/>
            <person name="Clum A."/>
            <person name="Lindquist E."/>
            <person name="Daum C."/>
            <person name="Ramamoorthy G.K."/>
            <person name="Gryganskyi A."/>
            <person name="Culley D."/>
            <person name="Magnuson J.K."/>
            <person name="James T.Y."/>
            <person name="O'Malley M.A."/>
            <person name="Stajich J.E."/>
            <person name="Spatafora J.W."/>
            <person name="Visel A."/>
            <person name="Grigoriev I.V."/>
        </authorList>
    </citation>
    <scope>NUCLEOTIDE SEQUENCE [LARGE SCALE GENOMIC DNA]</scope>
    <source>
        <strain evidence="3">finn</strain>
    </source>
</reference>
<gene>
    <name evidence="2" type="ORF">BCR36DRAFT_581429</name>
</gene>
<protein>
    <recommendedName>
        <fullName evidence="4">Caprin-1 dimerization domain-containing protein</fullName>
    </recommendedName>
</protein>
<evidence type="ECO:0000313" key="3">
    <source>
        <dbReference type="Proteomes" id="UP000193719"/>
    </source>
</evidence>
<comment type="caution">
    <text evidence="2">The sequence shown here is derived from an EMBL/GenBank/DDBJ whole genome shotgun (WGS) entry which is preliminary data.</text>
</comment>
<dbReference type="OrthoDB" id="2409325at2759"/>
<dbReference type="AlphaFoldDB" id="A0A1Y1VG58"/>
<evidence type="ECO:0000313" key="2">
    <source>
        <dbReference type="EMBL" id="ORX55407.1"/>
    </source>
</evidence>
<accession>A0A1Y1VG58</accession>
<proteinExistence type="predicted"/>